<keyword evidence="2" id="KW-1185">Reference proteome</keyword>
<evidence type="ECO:0000313" key="1">
    <source>
        <dbReference type="EMBL" id="KAK6954812.1"/>
    </source>
</evidence>
<dbReference type="EMBL" id="JBANMG010000004">
    <property type="protein sequence ID" value="KAK6954812.1"/>
    <property type="molecule type" value="Genomic_DNA"/>
</dbReference>
<dbReference type="InterPro" id="IPR002110">
    <property type="entry name" value="Ankyrin_rpt"/>
</dbReference>
<name>A0AAX6MRL2_9PEZI</name>
<evidence type="ECO:0000313" key="2">
    <source>
        <dbReference type="Proteomes" id="UP001369815"/>
    </source>
</evidence>
<sequence length="554" mass="63464">MADSILELLLANPEQLKVPGNIAEMDAQAQIGAAKGECPSPLFFSAIQHKDASIDLIHDIFRVYERERLKLEYAYREENGPWIRESPLVTAVRAGRADVIEMLLKDYVDLVAWMKFFKEDKEFENEPIMDRHCLTAVDYAVDMFRIEKDAVVRQNVEDCAIVLVVYGSFSGPLKPEAPFREAIRYEKNPELPRFFLTASFASAIDSGMDRYVTARVRRILELPRDSFEHRVLVIYGLEDIFCRAAKSGKLPGFFQYMTELAYRTYGITLPLPDEPEFAANPIALALTSEARSRDAIQILQMLKLPLSHRMERNREPWRKYAVSLLTHASIVNEAAKGECFDYFVEHMDYIHTFLLESPYLPQELAEPLIQHRDALVQRALLAGKSSLRNFSWAVVNTNGYDNREWLHRAIVCGNAGAVEVIVSRWIERRQSLETQLPPVDPMLGYSGCERSRTGLSDAVQLRHLAVIVVLLNAGANPNSVYPEEWAAFLKEVATNWQTMSRFEFMKLYFRYGFFEGQTALVSEEEMANNGMIENYVRLILRVGEQHYVPKRLAI</sequence>
<comment type="caution">
    <text evidence="1">The sequence shown here is derived from an EMBL/GenBank/DDBJ whole genome shotgun (WGS) entry which is preliminary data.</text>
</comment>
<dbReference type="SUPFAM" id="SSF48403">
    <property type="entry name" value="Ankyrin repeat"/>
    <property type="match status" value="1"/>
</dbReference>
<dbReference type="Proteomes" id="UP001369815">
    <property type="component" value="Unassembled WGS sequence"/>
</dbReference>
<organism evidence="1 2">
    <name type="scientific">Daldinia eschscholtzii</name>
    <dbReference type="NCBI Taxonomy" id="292717"/>
    <lineage>
        <taxon>Eukaryota</taxon>
        <taxon>Fungi</taxon>
        <taxon>Dikarya</taxon>
        <taxon>Ascomycota</taxon>
        <taxon>Pezizomycotina</taxon>
        <taxon>Sordariomycetes</taxon>
        <taxon>Xylariomycetidae</taxon>
        <taxon>Xylariales</taxon>
        <taxon>Hypoxylaceae</taxon>
        <taxon>Daldinia</taxon>
    </lineage>
</organism>
<dbReference type="InterPro" id="IPR036770">
    <property type="entry name" value="Ankyrin_rpt-contain_sf"/>
</dbReference>
<dbReference type="SMART" id="SM00248">
    <property type="entry name" value="ANK"/>
    <property type="match status" value="2"/>
</dbReference>
<proteinExistence type="predicted"/>
<dbReference type="AlphaFoldDB" id="A0AAX6MRL2"/>
<dbReference type="Gene3D" id="1.25.40.20">
    <property type="entry name" value="Ankyrin repeat-containing domain"/>
    <property type="match status" value="1"/>
</dbReference>
<reference evidence="1 2" key="1">
    <citation type="journal article" date="2024" name="Front Chem Biol">
        <title>Unveiling the potential of Daldinia eschscholtzii MFLUCC 19-0629 through bioactivity and bioinformatics studies for enhanced sustainable agriculture production.</title>
        <authorList>
            <person name="Brooks S."/>
            <person name="Weaver J.A."/>
            <person name="Klomchit A."/>
            <person name="Alharthi S.A."/>
            <person name="Onlamun T."/>
            <person name="Nurani R."/>
            <person name="Vong T.K."/>
            <person name="Alberti F."/>
            <person name="Greco C."/>
        </authorList>
    </citation>
    <scope>NUCLEOTIDE SEQUENCE [LARGE SCALE GENOMIC DNA]</scope>
    <source>
        <strain evidence="1">MFLUCC 19-0629</strain>
    </source>
</reference>
<gene>
    <name evidence="1" type="ORF">Daesc_004781</name>
</gene>
<accession>A0AAX6MRL2</accession>
<protein>
    <submittedName>
        <fullName evidence="1">Uncharacterized protein</fullName>
    </submittedName>
</protein>